<reference evidence="14" key="1">
    <citation type="journal article" date="2023" name="Plant J.">
        <title>The genome of the king protea, Protea cynaroides.</title>
        <authorList>
            <person name="Chang J."/>
            <person name="Duong T.A."/>
            <person name="Schoeman C."/>
            <person name="Ma X."/>
            <person name="Roodt D."/>
            <person name="Barker N."/>
            <person name="Li Z."/>
            <person name="Van de Peer Y."/>
            <person name="Mizrachi E."/>
        </authorList>
    </citation>
    <scope>NUCLEOTIDE SEQUENCE</scope>
    <source>
        <tissue evidence="14">Young leaves</tissue>
    </source>
</reference>
<dbReference type="Proteomes" id="UP001141806">
    <property type="component" value="Unassembled WGS sequence"/>
</dbReference>
<keyword evidence="6 13" id="KW-0472">Membrane</keyword>
<keyword evidence="7" id="KW-0961">Cell wall biogenesis/degradation</keyword>
<keyword evidence="4 13" id="KW-0812">Transmembrane</keyword>
<feature type="transmembrane region" description="Helical" evidence="13">
    <location>
        <begin position="20"/>
        <end position="41"/>
    </location>
</feature>
<dbReference type="GO" id="GO:0016020">
    <property type="term" value="C:membrane"/>
    <property type="evidence" value="ECO:0007669"/>
    <property type="project" value="InterPro"/>
</dbReference>
<evidence type="ECO:0008006" key="16">
    <source>
        <dbReference type="Google" id="ProtNLM"/>
    </source>
</evidence>
<evidence type="ECO:0000256" key="9">
    <source>
        <dbReference type="ARBA" id="ARBA00060766"/>
    </source>
</evidence>
<proteinExistence type="inferred from homology"/>
<dbReference type="GO" id="GO:0071555">
    <property type="term" value="P:cell wall organization"/>
    <property type="evidence" value="ECO:0007669"/>
    <property type="project" value="UniProtKB-KW"/>
</dbReference>
<feature type="active site" evidence="10">
    <location>
        <position position="145"/>
    </location>
</feature>
<keyword evidence="3" id="KW-0808">Transferase</keyword>
<dbReference type="FunFam" id="3.90.550.10:FF:000112">
    <property type="entry name" value="Cellulose synthase-like protein E1"/>
    <property type="match status" value="1"/>
</dbReference>
<keyword evidence="5 13" id="KW-1133">Transmembrane helix</keyword>
<dbReference type="InterPro" id="IPR005150">
    <property type="entry name" value="Cellulose_synth"/>
</dbReference>
<comment type="caution">
    <text evidence="14">The sequence shown here is derived from an EMBL/GenBank/DDBJ whole genome shotgun (WGS) entry which is preliminary data.</text>
</comment>
<dbReference type="GO" id="GO:0012505">
    <property type="term" value="C:endomembrane system"/>
    <property type="evidence" value="ECO:0007669"/>
    <property type="project" value="UniProtKB-SubCell"/>
</dbReference>
<evidence type="ECO:0000256" key="3">
    <source>
        <dbReference type="ARBA" id="ARBA00022679"/>
    </source>
</evidence>
<dbReference type="Gene3D" id="3.90.550.10">
    <property type="entry name" value="Spore Coat Polysaccharide Biosynthesis Protein SpsA, Chain A"/>
    <property type="match status" value="2"/>
</dbReference>
<sequence length="737" mass="84021">MGEEDVGLFVTVEESKVRRVAYKIFAVSILVGIGMIWSYRVCNIPRTGEAGRWVWLGLFTAELWFGFYWIITQSVRWNIVHRYTTTFFKDTPSLSRNREKLPDVDIFVCTADPVMEPPQLVINTVLSLMAYDYPPEKLTVYLSDDGCSDLTFYALLEASHFSKHWIPFCNKFKVEPRSPEAFFTEMLKFNGHASGEEWFAIKRLYEDMKKRVMSATELGRVPEEVREQHKGFSEWNAGVTKGDHQTILQIVIDGRDPNAVDVEGASLPTLVYLAREKRPQYPHNFKAGAMNALIRVSSEISKGEIILNVDCDMYSNNSETLRDVLCFFMDEVNGPQISYVQFPQNYYNVTENDIYCNTNKVVNQLELAGVDGYGGALYCGTGCFHRREALCGRKYSSECRGQQNRKIERKEERSIGEVAEKCKVLANCTYERGTQWGKEMGLMYGCPVEDIITGLAIQCRGWKPIYYNPERPGFLGNAPTSLLQHLVQFKRWSEGMFQIFLSKYCPFLYGKGRIKLGLQMGYCVYCLWAANSFPTLYYVLVPSLCFLNGISMFPKMSSIWFLPFAYVFVAKNVYSLVEALRCKNTLEEWWNLQRMLLIRRTTSFVFGFVDTIVRQLGFSQTAFVITTKVVDDEASKRYKQGILEFGASSPMFTILATIALFNLFALVGGVIKMMVMGMGVLVVEQFSSQIIIAGLVVAINIPVYEAMFIRKDKGRMPTSTTITSLVFALLLCLTPLY</sequence>
<name>A0A9Q0R1V2_9MAGN</name>
<keyword evidence="2" id="KW-0328">Glycosyltransferase</keyword>
<dbReference type="AlphaFoldDB" id="A0A9Q0R1V2"/>
<evidence type="ECO:0000313" key="15">
    <source>
        <dbReference type="Proteomes" id="UP001141806"/>
    </source>
</evidence>
<evidence type="ECO:0000256" key="5">
    <source>
        <dbReference type="ARBA" id="ARBA00022989"/>
    </source>
</evidence>
<feature type="active site" evidence="10">
    <location>
        <position position="450"/>
    </location>
</feature>
<feature type="transmembrane region" description="Helical" evidence="13">
    <location>
        <begin position="560"/>
        <end position="577"/>
    </location>
</feature>
<organism evidence="14 15">
    <name type="scientific">Protea cynaroides</name>
    <dbReference type="NCBI Taxonomy" id="273540"/>
    <lineage>
        <taxon>Eukaryota</taxon>
        <taxon>Viridiplantae</taxon>
        <taxon>Streptophyta</taxon>
        <taxon>Embryophyta</taxon>
        <taxon>Tracheophyta</taxon>
        <taxon>Spermatophyta</taxon>
        <taxon>Magnoliopsida</taxon>
        <taxon>Proteales</taxon>
        <taxon>Proteaceae</taxon>
        <taxon>Protea</taxon>
    </lineage>
</organism>
<protein>
    <recommendedName>
        <fullName evidence="16">Cellulose synthase-like protein E6</fullName>
    </recommendedName>
</protein>
<comment type="function">
    <text evidence="8">Thought to be a Golgi-localized beta-glycan synthase that polymerize the backbones of noncellulosic polysaccharides (hemicelluloses) of plant cell wall.</text>
</comment>
<comment type="subcellular location">
    <subcellularLocation>
        <location evidence="1">Endomembrane system</location>
        <topology evidence="1">Multi-pass membrane protein</topology>
    </subcellularLocation>
</comment>
<evidence type="ECO:0000256" key="2">
    <source>
        <dbReference type="ARBA" id="ARBA00022676"/>
    </source>
</evidence>
<evidence type="ECO:0000256" key="1">
    <source>
        <dbReference type="ARBA" id="ARBA00004127"/>
    </source>
</evidence>
<feature type="transmembrane region" description="Helical" evidence="13">
    <location>
        <begin position="686"/>
        <end position="704"/>
    </location>
</feature>
<evidence type="ECO:0000256" key="12">
    <source>
        <dbReference type="PIRSR" id="PIRSR605150-3"/>
    </source>
</evidence>
<evidence type="ECO:0000256" key="7">
    <source>
        <dbReference type="ARBA" id="ARBA00023316"/>
    </source>
</evidence>
<evidence type="ECO:0000256" key="6">
    <source>
        <dbReference type="ARBA" id="ARBA00023136"/>
    </source>
</evidence>
<evidence type="ECO:0000256" key="13">
    <source>
        <dbReference type="SAM" id="Phobius"/>
    </source>
</evidence>
<dbReference type="OrthoDB" id="1929172at2759"/>
<dbReference type="SUPFAM" id="SSF53448">
    <property type="entry name" value="Nucleotide-diphospho-sugar transferases"/>
    <property type="match status" value="1"/>
</dbReference>
<dbReference type="GO" id="GO:0016760">
    <property type="term" value="F:cellulose synthase (UDP-forming) activity"/>
    <property type="evidence" value="ECO:0007669"/>
    <property type="project" value="InterPro"/>
</dbReference>
<evidence type="ECO:0000256" key="4">
    <source>
        <dbReference type="ARBA" id="ARBA00022692"/>
    </source>
</evidence>
<feature type="transmembrane region" description="Helical" evidence="13">
    <location>
        <begin position="522"/>
        <end position="540"/>
    </location>
</feature>
<evidence type="ECO:0000313" key="14">
    <source>
        <dbReference type="EMBL" id="KAJ4980278.1"/>
    </source>
</evidence>
<feature type="binding site" evidence="11">
    <location>
        <position position="116"/>
    </location>
    <ligand>
        <name>UDP-alpha-D-glucose</name>
        <dbReference type="ChEBI" id="CHEBI:58885"/>
    </ligand>
</feature>
<dbReference type="PANTHER" id="PTHR13301">
    <property type="entry name" value="X-BOX TRANSCRIPTION FACTOR-RELATED"/>
    <property type="match status" value="1"/>
</dbReference>
<gene>
    <name evidence="14" type="ORF">NE237_031115</name>
</gene>
<accession>A0A9Q0R1V2</accession>
<dbReference type="Pfam" id="PF03552">
    <property type="entry name" value="Cellulose_synt"/>
    <property type="match status" value="2"/>
</dbReference>
<dbReference type="EMBL" id="JAMYWD010000001">
    <property type="protein sequence ID" value="KAJ4980278.1"/>
    <property type="molecule type" value="Genomic_DNA"/>
</dbReference>
<feature type="transmembrane region" description="Helical" evidence="13">
    <location>
        <begin position="645"/>
        <end position="666"/>
    </location>
</feature>
<feature type="transmembrane region" description="Helical" evidence="13">
    <location>
        <begin position="53"/>
        <end position="71"/>
    </location>
</feature>
<feature type="binding site" evidence="11">
    <location>
        <position position="145"/>
    </location>
    <ligand>
        <name>UDP-alpha-D-glucose</name>
        <dbReference type="ChEBI" id="CHEBI:58885"/>
    </ligand>
</feature>
<comment type="similarity">
    <text evidence="9">Belongs to the glycosyltransferase 2 family. Plant cellulose synthase-like E subfamily.</text>
</comment>
<evidence type="ECO:0000256" key="11">
    <source>
        <dbReference type="PIRSR" id="PIRSR605150-2"/>
    </source>
</evidence>
<evidence type="ECO:0000256" key="10">
    <source>
        <dbReference type="PIRSR" id="PIRSR605150-1"/>
    </source>
</evidence>
<dbReference type="GO" id="GO:0030244">
    <property type="term" value="P:cellulose biosynthetic process"/>
    <property type="evidence" value="ECO:0007669"/>
    <property type="project" value="InterPro"/>
</dbReference>
<evidence type="ECO:0000256" key="8">
    <source>
        <dbReference type="ARBA" id="ARBA00037405"/>
    </source>
</evidence>
<feature type="binding site" evidence="12">
    <location>
        <position position="310"/>
    </location>
    <ligand>
        <name>Mn(2+)</name>
        <dbReference type="ChEBI" id="CHEBI:29035"/>
    </ligand>
</feature>
<feature type="binding site" evidence="12">
    <location>
        <position position="286"/>
    </location>
    <ligand>
        <name>Mn(2+)</name>
        <dbReference type="ChEBI" id="CHEBI:29035"/>
    </ligand>
</feature>
<keyword evidence="15" id="KW-1185">Reference proteome</keyword>
<dbReference type="InterPro" id="IPR029044">
    <property type="entry name" value="Nucleotide-diphossugar_trans"/>
</dbReference>